<keyword evidence="2" id="KW-1185">Reference proteome</keyword>
<proteinExistence type="predicted"/>
<dbReference type="AlphaFoldDB" id="A0A7W9HUN4"/>
<dbReference type="EMBL" id="JACHMO010000001">
    <property type="protein sequence ID" value="MBB5808773.1"/>
    <property type="molecule type" value="Genomic_DNA"/>
</dbReference>
<sequence>MESYEGRLELEWVMNDSMSLELNAHGKITFTEDGWSGHAVPATVEDRAFLYWGSPFTLRLDGGRSFEAAVGEPDEKGTFPLSPFETWAEPTPPCPRCETPMQRNGVYMGDFELRGSEAAMFDCTACSSGHMRSHTSAPWLDIPGRA</sequence>
<name>A0A7W9HUN4_9PSEU</name>
<dbReference type="RefSeq" id="WP_184928637.1">
    <property type="nucleotide sequence ID" value="NZ_JACHMO010000001.1"/>
</dbReference>
<dbReference type="Proteomes" id="UP000552097">
    <property type="component" value="Unassembled WGS sequence"/>
</dbReference>
<evidence type="ECO:0000313" key="2">
    <source>
        <dbReference type="Proteomes" id="UP000552097"/>
    </source>
</evidence>
<organism evidence="1 2">
    <name type="scientific">Saccharothrix ecbatanensis</name>
    <dbReference type="NCBI Taxonomy" id="1105145"/>
    <lineage>
        <taxon>Bacteria</taxon>
        <taxon>Bacillati</taxon>
        <taxon>Actinomycetota</taxon>
        <taxon>Actinomycetes</taxon>
        <taxon>Pseudonocardiales</taxon>
        <taxon>Pseudonocardiaceae</taxon>
        <taxon>Saccharothrix</taxon>
    </lineage>
</organism>
<comment type="caution">
    <text evidence="1">The sequence shown here is derived from an EMBL/GenBank/DDBJ whole genome shotgun (WGS) entry which is preliminary data.</text>
</comment>
<reference evidence="1 2" key="1">
    <citation type="submission" date="2020-08" db="EMBL/GenBank/DDBJ databases">
        <title>Sequencing the genomes of 1000 actinobacteria strains.</title>
        <authorList>
            <person name="Klenk H.-P."/>
        </authorList>
    </citation>
    <scope>NUCLEOTIDE SEQUENCE [LARGE SCALE GENOMIC DNA]</scope>
    <source>
        <strain evidence="1 2">DSM 45486</strain>
    </source>
</reference>
<protein>
    <submittedName>
        <fullName evidence="1">Uncharacterized protein</fullName>
    </submittedName>
</protein>
<gene>
    <name evidence="1" type="ORF">F4560_008541</name>
</gene>
<evidence type="ECO:0000313" key="1">
    <source>
        <dbReference type="EMBL" id="MBB5808773.1"/>
    </source>
</evidence>
<accession>A0A7W9HUN4</accession>